<dbReference type="EC" id="2.4.-.-" evidence="1"/>
<protein>
    <submittedName>
        <fullName evidence="1">Glycosyltransferase family 2 protein</fullName>
        <ecNumber evidence="1">2.4.-.-</ecNumber>
    </submittedName>
</protein>
<dbReference type="EMBL" id="JBHRSM010000055">
    <property type="protein sequence ID" value="MFC3088756.1"/>
    <property type="molecule type" value="Genomic_DNA"/>
</dbReference>
<reference evidence="2" key="1">
    <citation type="journal article" date="2019" name="Int. J. Syst. Evol. Microbiol.">
        <title>The Global Catalogue of Microorganisms (GCM) 10K type strain sequencing project: providing services to taxonomists for standard genome sequencing and annotation.</title>
        <authorList>
            <consortium name="The Broad Institute Genomics Platform"/>
            <consortium name="The Broad Institute Genome Sequencing Center for Infectious Disease"/>
            <person name="Wu L."/>
            <person name="Ma J."/>
        </authorList>
    </citation>
    <scope>NUCLEOTIDE SEQUENCE [LARGE SCALE GENOMIC DNA]</scope>
    <source>
        <strain evidence="2">KCTC 62102</strain>
    </source>
</reference>
<organism evidence="1 2">
    <name type="scientific">Tabrizicola soli</name>
    <dbReference type="NCBI Taxonomy" id="2185115"/>
    <lineage>
        <taxon>Bacteria</taxon>
        <taxon>Pseudomonadati</taxon>
        <taxon>Pseudomonadota</taxon>
        <taxon>Alphaproteobacteria</taxon>
        <taxon>Rhodobacterales</taxon>
        <taxon>Paracoccaceae</taxon>
        <taxon>Tabrizicola</taxon>
    </lineage>
</organism>
<dbReference type="SUPFAM" id="SSF53448">
    <property type="entry name" value="Nucleotide-diphospho-sugar transferases"/>
    <property type="match status" value="1"/>
</dbReference>
<dbReference type="RefSeq" id="WP_386003787.1">
    <property type="nucleotide sequence ID" value="NZ_JAEACP010000009.1"/>
</dbReference>
<evidence type="ECO:0000313" key="1">
    <source>
        <dbReference type="EMBL" id="MFC3088756.1"/>
    </source>
</evidence>
<name>A0ABV7E0N3_9RHOB</name>
<keyword evidence="2" id="KW-1185">Reference proteome</keyword>
<keyword evidence="1" id="KW-0808">Transferase</keyword>
<keyword evidence="1" id="KW-0328">Glycosyltransferase</keyword>
<gene>
    <name evidence="1" type="ORF">ACFOD6_22170</name>
</gene>
<dbReference type="Proteomes" id="UP001595445">
    <property type="component" value="Unassembled WGS sequence"/>
</dbReference>
<dbReference type="Gene3D" id="3.90.550.10">
    <property type="entry name" value="Spore Coat Polysaccharide Biosynthesis Protein SpsA, Chain A"/>
    <property type="match status" value="1"/>
</dbReference>
<proteinExistence type="predicted"/>
<dbReference type="Pfam" id="PF13704">
    <property type="entry name" value="Glyco_tranf_2_4"/>
    <property type="match status" value="1"/>
</dbReference>
<accession>A0ABV7E0N3</accession>
<sequence length="356" mass="40384">MGRLPHACPVGELPDPGRGPAALWQALRLRIRRRTLLARALRRRRQLTALCDRTAAIRPGDILCFLCLRNEAQRLPFLLDHHRGLGVRHFLVVDNASSDGSDSLLRDQTDVSLWQTGASYKAARFGMDWLTWLMLRHGHGHWCLTLDADEILVYPHWQTRPLPALTDWLDRQGQPSLGALTLDLYPDGPISQARHAAGDDPTRILRWFDGGNYQVQVQPRLRNLWIQGGARARAFFAEAPRRAPTLNKIPLVRWHWRYAYVNSTHALLPPRLNQVYATDGGELTSGVLLHTKFLPGIIDRSAEEKARGEHFADGAQYASYYDRLIRDPVLHSPASSRYTGWRQLEALGLMSRGGWV</sequence>
<comment type="caution">
    <text evidence="1">The sequence shown here is derived from an EMBL/GenBank/DDBJ whole genome shotgun (WGS) entry which is preliminary data.</text>
</comment>
<dbReference type="InterPro" id="IPR029044">
    <property type="entry name" value="Nucleotide-diphossugar_trans"/>
</dbReference>
<dbReference type="GO" id="GO:0016757">
    <property type="term" value="F:glycosyltransferase activity"/>
    <property type="evidence" value="ECO:0007669"/>
    <property type="project" value="UniProtKB-KW"/>
</dbReference>
<evidence type="ECO:0000313" key="2">
    <source>
        <dbReference type="Proteomes" id="UP001595445"/>
    </source>
</evidence>